<proteinExistence type="predicted"/>
<protein>
    <submittedName>
        <fullName evidence="1">Uncharacterized protein</fullName>
    </submittedName>
</protein>
<comment type="caution">
    <text evidence="1">The sequence shown here is derived from an EMBL/GenBank/DDBJ whole genome shotgun (WGS) entry which is preliminary data.</text>
</comment>
<feature type="non-terminal residue" evidence="1">
    <location>
        <position position="1"/>
    </location>
</feature>
<evidence type="ECO:0000313" key="1">
    <source>
        <dbReference type="EMBL" id="MCG2420595.1"/>
    </source>
</evidence>
<dbReference type="EMBL" id="JAIRBA010000142">
    <property type="protein sequence ID" value="MCG2420595.1"/>
    <property type="molecule type" value="Genomic_DNA"/>
</dbReference>
<evidence type="ECO:0000313" key="2">
    <source>
        <dbReference type="Proteomes" id="UP001139461"/>
    </source>
</evidence>
<dbReference type="AlphaFoldDB" id="A0A9X1QXL1"/>
<dbReference type="Proteomes" id="UP001139461">
    <property type="component" value="Unassembled WGS sequence"/>
</dbReference>
<dbReference type="RefSeq" id="WP_237604344.1">
    <property type="nucleotide sequence ID" value="NZ_JAIRBA010000142.1"/>
</dbReference>
<gene>
    <name evidence="1" type="ORF">K8089_16360</name>
</gene>
<sequence>ALLCNVFLRSVPFCFRFAILSKAIEKQNCACWFYFSDVKKFQLLPFFPFRIFVREKSLSAQHFCPNCFLLLNT</sequence>
<name>A0A9X1QXL1_9FLAO</name>
<organism evidence="1 2">
    <name type="scientific">Aequorivita vitellina</name>
    <dbReference type="NCBI Taxonomy" id="2874475"/>
    <lineage>
        <taxon>Bacteria</taxon>
        <taxon>Pseudomonadati</taxon>
        <taxon>Bacteroidota</taxon>
        <taxon>Flavobacteriia</taxon>
        <taxon>Flavobacteriales</taxon>
        <taxon>Flavobacteriaceae</taxon>
        <taxon>Aequorivita</taxon>
    </lineage>
</organism>
<accession>A0A9X1QXL1</accession>
<keyword evidence="2" id="KW-1185">Reference proteome</keyword>
<reference evidence="1" key="1">
    <citation type="submission" date="2021-09" db="EMBL/GenBank/DDBJ databases">
        <title>Genome of Aequorivita sp. strain F47161.</title>
        <authorList>
            <person name="Wang Y."/>
        </authorList>
    </citation>
    <scope>NUCLEOTIDE SEQUENCE</scope>
    <source>
        <strain evidence="1">F47161</strain>
    </source>
</reference>